<dbReference type="InterPro" id="IPR008998">
    <property type="entry name" value="Agglutinin"/>
</dbReference>
<feature type="region of interest" description="Disordered" evidence="1">
    <location>
        <begin position="125"/>
        <end position="152"/>
    </location>
</feature>
<accession>A0ABD1I1L0</accession>
<dbReference type="AlphaFoldDB" id="A0ABD1I1L0"/>
<reference evidence="3 4" key="1">
    <citation type="submission" date="2024-06" db="EMBL/GenBank/DDBJ databases">
        <title>A chromosome level genome sequence of Diviner's sage (Salvia divinorum).</title>
        <authorList>
            <person name="Ford S.A."/>
            <person name="Ro D.-K."/>
            <person name="Ness R.W."/>
            <person name="Phillips M.A."/>
        </authorList>
    </citation>
    <scope>NUCLEOTIDE SEQUENCE [LARGE SCALE GENOMIC DNA]</scope>
    <source>
        <strain evidence="3">SAF-2024a</strain>
        <tissue evidence="3">Leaf</tissue>
    </source>
</reference>
<dbReference type="SUPFAM" id="SSF50382">
    <property type="entry name" value="Agglutinin"/>
    <property type="match status" value="1"/>
</dbReference>
<evidence type="ECO:0000256" key="1">
    <source>
        <dbReference type="SAM" id="MobiDB-lite"/>
    </source>
</evidence>
<sequence length="177" mass="20582">MFELAKRFNTNDPRKKPSFTKFRLNICSDQAELEKDGSNEATKGVWAEQAQFLQFSSDDPNLLVSNHRVELMPDGHVRLYSEHFTRYWRFHNDWIWASTLTPSVNDINLLFWPVKIDNNTIALRSMGNNSKPQSARSNTPPPTHSIPNSQKKEHETWETVLKVFVIKAAYFLITVLF</sequence>
<dbReference type="SMART" id="SM00791">
    <property type="entry name" value="Agglutinin"/>
    <property type="match status" value="1"/>
</dbReference>
<feature type="domain" description="Agglutinin" evidence="2">
    <location>
        <begin position="31"/>
        <end position="165"/>
    </location>
</feature>
<evidence type="ECO:0000259" key="2">
    <source>
        <dbReference type="SMART" id="SM00791"/>
    </source>
</evidence>
<dbReference type="EMBL" id="JBEAFC010000003">
    <property type="protein sequence ID" value="KAL1562272.1"/>
    <property type="molecule type" value="Genomic_DNA"/>
</dbReference>
<dbReference type="InterPro" id="IPR053237">
    <property type="entry name" value="Natterin_C"/>
</dbReference>
<protein>
    <recommendedName>
        <fullName evidence="2">Agglutinin domain-containing protein</fullName>
    </recommendedName>
</protein>
<comment type="caution">
    <text evidence="3">The sequence shown here is derived from an EMBL/GenBank/DDBJ whole genome shotgun (WGS) entry which is preliminary data.</text>
</comment>
<feature type="compositionally biased region" description="Polar residues" evidence="1">
    <location>
        <begin position="125"/>
        <end position="138"/>
    </location>
</feature>
<proteinExistence type="predicted"/>
<keyword evidence="4" id="KW-1185">Reference proteome</keyword>
<evidence type="ECO:0000313" key="4">
    <source>
        <dbReference type="Proteomes" id="UP001567538"/>
    </source>
</evidence>
<evidence type="ECO:0000313" key="3">
    <source>
        <dbReference type="EMBL" id="KAL1562272.1"/>
    </source>
</evidence>
<dbReference type="PANTHER" id="PTHR39244">
    <property type="entry name" value="NATTERIN-4"/>
    <property type="match status" value="1"/>
</dbReference>
<dbReference type="InterPro" id="IPR036242">
    <property type="entry name" value="Agglutinin_dom_sf"/>
</dbReference>
<organism evidence="3 4">
    <name type="scientific">Salvia divinorum</name>
    <name type="common">Maria pastora</name>
    <name type="synonym">Diviner's sage</name>
    <dbReference type="NCBI Taxonomy" id="28513"/>
    <lineage>
        <taxon>Eukaryota</taxon>
        <taxon>Viridiplantae</taxon>
        <taxon>Streptophyta</taxon>
        <taxon>Embryophyta</taxon>
        <taxon>Tracheophyta</taxon>
        <taxon>Spermatophyta</taxon>
        <taxon>Magnoliopsida</taxon>
        <taxon>eudicotyledons</taxon>
        <taxon>Gunneridae</taxon>
        <taxon>Pentapetalae</taxon>
        <taxon>asterids</taxon>
        <taxon>lamiids</taxon>
        <taxon>Lamiales</taxon>
        <taxon>Lamiaceae</taxon>
        <taxon>Nepetoideae</taxon>
        <taxon>Mentheae</taxon>
        <taxon>Salviinae</taxon>
        <taxon>Salvia</taxon>
        <taxon>Salvia subgen. Calosphace</taxon>
    </lineage>
</organism>
<dbReference type="Gene3D" id="2.80.10.50">
    <property type="match status" value="1"/>
</dbReference>
<name>A0ABD1I1L0_SALDI</name>
<gene>
    <name evidence="3" type="ORF">AAHA92_04867</name>
</gene>
<dbReference type="Proteomes" id="UP001567538">
    <property type="component" value="Unassembled WGS sequence"/>
</dbReference>
<dbReference type="PANTHER" id="PTHR39244:SF5">
    <property type="entry name" value="NATTERIN-3-LIKE"/>
    <property type="match status" value="1"/>
</dbReference>